<protein>
    <submittedName>
        <fullName evidence="2">Uncharacterized protein</fullName>
    </submittedName>
</protein>
<dbReference type="EMBL" id="CAKKNE010000001">
    <property type="protein sequence ID" value="CAH0364034.1"/>
    <property type="molecule type" value="Genomic_DNA"/>
</dbReference>
<sequence>MAFSAKPYACDTLASSNIAASASSSSSVSPALTRDHASTATSGGIRRGPSSAWNSSTKHCVGGRSSSQSLVVPPWPTGPRSVAFGSCALLSRRGFGGGRGLFVASSGVPVGGGGGSGTACSASGAAVSAGGVGGGGSTGGGGDCEGGGASVGGGGDCGSASGGGAERAASSRFCRWRRATFFHARRHRATSMTRRSSLAMALPTLAVKHGCGSVLSPWGLAQVLLKLGQPTTPALSASNGFELDYFFRLA</sequence>
<proteinExistence type="predicted"/>
<feature type="compositionally biased region" description="Polar residues" evidence="1">
    <location>
        <begin position="51"/>
        <end position="70"/>
    </location>
</feature>
<evidence type="ECO:0000313" key="3">
    <source>
        <dbReference type="Proteomes" id="UP000789595"/>
    </source>
</evidence>
<reference evidence="2" key="1">
    <citation type="submission" date="2021-11" db="EMBL/GenBank/DDBJ databases">
        <authorList>
            <consortium name="Genoscope - CEA"/>
            <person name="William W."/>
        </authorList>
    </citation>
    <scope>NUCLEOTIDE SEQUENCE</scope>
</reference>
<dbReference type="AlphaFoldDB" id="A0A8J2SAV1"/>
<dbReference type="Proteomes" id="UP000789595">
    <property type="component" value="Unassembled WGS sequence"/>
</dbReference>
<keyword evidence="3" id="KW-1185">Reference proteome</keyword>
<evidence type="ECO:0000256" key="1">
    <source>
        <dbReference type="SAM" id="MobiDB-lite"/>
    </source>
</evidence>
<gene>
    <name evidence="2" type="ORF">PECAL_1P03810</name>
</gene>
<comment type="caution">
    <text evidence="2">The sequence shown here is derived from an EMBL/GenBank/DDBJ whole genome shotgun (WGS) entry which is preliminary data.</text>
</comment>
<name>A0A8J2SAV1_9STRA</name>
<organism evidence="2 3">
    <name type="scientific">Pelagomonas calceolata</name>
    <dbReference type="NCBI Taxonomy" id="35677"/>
    <lineage>
        <taxon>Eukaryota</taxon>
        <taxon>Sar</taxon>
        <taxon>Stramenopiles</taxon>
        <taxon>Ochrophyta</taxon>
        <taxon>Pelagophyceae</taxon>
        <taxon>Pelagomonadales</taxon>
        <taxon>Pelagomonadaceae</taxon>
        <taxon>Pelagomonas</taxon>
    </lineage>
</organism>
<accession>A0A8J2SAV1</accession>
<evidence type="ECO:0000313" key="2">
    <source>
        <dbReference type="EMBL" id="CAH0364034.1"/>
    </source>
</evidence>
<feature type="region of interest" description="Disordered" evidence="1">
    <location>
        <begin position="28"/>
        <end position="75"/>
    </location>
</feature>